<dbReference type="PANTHER" id="PTHR31170:SF25">
    <property type="entry name" value="BNAA09G04570D PROTEIN"/>
    <property type="match status" value="1"/>
</dbReference>
<evidence type="ECO:0000256" key="1">
    <source>
        <dbReference type="SAM" id="Phobius"/>
    </source>
</evidence>
<evidence type="ECO:0000313" key="2">
    <source>
        <dbReference type="EMBL" id="WOL06404.1"/>
    </source>
</evidence>
<protein>
    <submittedName>
        <fullName evidence="2">UPF0481 protein</fullName>
    </submittedName>
</protein>
<name>A0AAQ3QD03_9LILI</name>
<dbReference type="PANTHER" id="PTHR31170">
    <property type="entry name" value="BNAC04G53230D PROTEIN"/>
    <property type="match status" value="1"/>
</dbReference>
<keyword evidence="1" id="KW-0812">Transmembrane</keyword>
<evidence type="ECO:0000313" key="3">
    <source>
        <dbReference type="Proteomes" id="UP001327560"/>
    </source>
</evidence>
<keyword evidence="1" id="KW-0472">Membrane</keyword>
<gene>
    <name evidence="2" type="ORF">Cni_G15137</name>
</gene>
<accession>A0AAQ3QD03</accession>
<dbReference type="InterPro" id="IPR004158">
    <property type="entry name" value="DUF247_pln"/>
</dbReference>
<dbReference type="Proteomes" id="UP001327560">
    <property type="component" value="Chromosome 5"/>
</dbReference>
<dbReference type="AlphaFoldDB" id="A0AAQ3QD03"/>
<keyword evidence="1" id="KW-1133">Transmembrane helix</keyword>
<dbReference type="EMBL" id="CP136894">
    <property type="protein sequence ID" value="WOL06404.1"/>
    <property type="molecule type" value="Genomic_DNA"/>
</dbReference>
<proteinExistence type="predicted"/>
<feature type="transmembrane region" description="Helical" evidence="1">
    <location>
        <begin position="477"/>
        <end position="504"/>
    </location>
</feature>
<sequence>MNNTLEKNVLLLLDQMDGTGGSFPEKMKEDIQWKPWLRTEKPTIFRVPEIIRGADPDAYEPNIVSLGPYHRGKPRLQAVDKHKWHYLEHFLSRNRYMRLEDYLDHIKSMEDRARSAYAEELEMDSSEFIKMMLLDGCFVVEFLIRVNNRTEVKEKEERVVHEQDPIFSSHWAEYYVRLDMLLLENQLPLFLVRSLLGLVAPDTADQSLKPLALKFFGADFLPGRTKRITDDRLPDPVLRSHHILHLLHACINPPRHEPPPPPPSKWLLLPKLSIGRRETKQQPRRHHGCLPTYGSMSRYCCCCRRQQNQYKIDDDTVFTPLTPATIPCARELKEAGVAIRRKKVTDSFLDITFIDGRLEIPRLRAYNVSNAILRNLIAFEQLYPDRGTHVTDFAYMMDCLIDTPEDVALLREEGILVSAMGSNKAVTVMFNNLCKRVVVEPKKGHLGSVFEDIPKHCERRANRWRATLNHTYFGNPWTIISVIAAISLFLLTITQTVLAIVTLVHP</sequence>
<dbReference type="Pfam" id="PF03140">
    <property type="entry name" value="DUF247"/>
    <property type="match status" value="1"/>
</dbReference>
<reference evidence="2 3" key="1">
    <citation type="submission" date="2023-10" db="EMBL/GenBank/DDBJ databases">
        <title>Chromosome-scale genome assembly provides insights into flower coloration mechanisms of Canna indica.</title>
        <authorList>
            <person name="Li C."/>
        </authorList>
    </citation>
    <scope>NUCLEOTIDE SEQUENCE [LARGE SCALE GENOMIC DNA]</scope>
    <source>
        <tissue evidence="2">Flower</tissue>
    </source>
</reference>
<organism evidence="2 3">
    <name type="scientific">Canna indica</name>
    <name type="common">Indian-shot</name>
    <dbReference type="NCBI Taxonomy" id="4628"/>
    <lineage>
        <taxon>Eukaryota</taxon>
        <taxon>Viridiplantae</taxon>
        <taxon>Streptophyta</taxon>
        <taxon>Embryophyta</taxon>
        <taxon>Tracheophyta</taxon>
        <taxon>Spermatophyta</taxon>
        <taxon>Magnoliopsida</taxon>
        <taxon>Liliopsida</taxon>
        <taxon>Zingiberales</taxon>
        <taxon>Cannaceae</taxon>
        <taxon>Canna</taxon>
    </lineage>
</organism>
<keyword evidence="3" id="KW-1185">Reference proteome</keyword>